<accession>A0A9N8ZYG5</accession>
<keyword evidence="4" id="KW-1185">Reference proteome</keyword>
<proteinExistence type="predicted"/>
<feature type="region of interest" description="Disordered" evidence="1">
    <location>
        <begin position="341"/>
        <end position="430"/>
    </location>
</feature>
<keyword evidence="2" id="KW-0812">Transmembrane</keyword>
<feature type="compositionally biased region" description="Polar residues" evidence="1">
    <location>
        <begin position="577"/>
        <end position="603"/>
    </location>
</feature>
<feature type="compositionally biased region" description="Low complexity" evidence="1">
    <location>
        <begin position="346"/>
        <end position="367"/>
    </location>
</feature>
<dbReference type="EMBL" id="CAJVPV010001873">
    <property type="protein sequence ID" value="CAG8510742.1"/>
    <property type="molecule type" value="Genomic_DNA"/>
</dbReference>
<feature type="region of interest" description="Disordered" evidence="1">
    <location>
        <begin position="500"/>
        <end position="808"/>
    </location>
</feature>
<gene>
    <name evidence="3" type="ORF">AMORRO_LOCUS3711</name>
</gene>
<name>A0A9N8ZYG5_9GLOM</name>
<evidence type="ECO:0000256" key="1">
    <source>
        <dbReference type="SAM" id="MobiDB-lite"/>
    </source>
</evidence>
<protein>
    <submittedName>
        <fullName evidence="3">18563_t:CDS:1</fullName>
    </submittedName>
</protein>
<feature type="compositionally biased region" description="Basic and acidic residues" evidence="1">
    <location>
        <begin position="771"/>
        <end position="780"/>
    </location>
</feature>
<dbReference type="AlphaFoldDB" id="A0A9N8ZYG5"/>
<feature type="transmembrane region" description="Helical" evidence="2">
    <location>
        <begin position="50"/>
        <end position="74"/>
    </location>
</feature>
<comment type="caution">
    <text evidence="3">The sequence shown here is derived from an EMBL/GenBank/DDBJ whole genome shotgun (WGS) entry which is preliminary data.</text>
</comment>
<sequence>MMMDLYSNNSYLVRACYIPFILIWMIIRAYQSNRSSFSPSLLIRLDPRSLFTYSLILAFLSQFTHDFLLCYLTYGEGYDNDTYTSLANSGVNTMSVSSELILEVALYFGAASLGLIITCLFALQAYWSLVMGQLSRRQFTSTLEYRIYLVLAILMFPIFPILQFIFHANTLHKELVPDLAFSIQSLVICLSSIRTQFGITTLINTPTRVTILPQTHGKLVFFQDLNSWLIITLFIWNAPSLLLCVYTLFLQQNFLNGNLFSKFTIDFLSANSTFGQFIAYIILISVMYPDFSISPVHDSLKRAISSPYNVTKPKTFDTSDFDIGNLHELNHHHHTVIDVPHHDISPVHSDSNSSTSSLSEETSQTKSTHSKYSATSTSHLRHKKKKHSKRQKSRRNSNGRIEKKTGDGFNRKRKNTEIAEMPTPTIPLTSMGGSVIEDALAQQIMVETQQDVVVEPAYMHAYINPHIPSPRYLRPSESRPASTNTDLLLAPLPSPYSDFAATGNTGYHPSAEKGRNRQLGIGVNPYGNSPLLQQQDLGTLVSDNGNNGPMYGGHDARQRSVRGVRSTTPPVSPSPSWRNQGNPTASSPSQQHIYSPSPKSYPQQLPRLYVPSTQSTPSGVTQNTNKRNSISRHGNTDTTAMLSRSAARNSRSSDAASSVNRNSIASSNDGDDSEDEGIRNGERNRARGMSRASWHQQMNHEETLSRVRESDADAVPETWTGNGISYVEQLRRQSSGSEYENRYERRGRRSRESGNELNNASRQMSRSSRRSTSETKERDGYLQPPTPNSAQRSFQSSSNRNSEASYSA</sequence>
<dbReference type="OrthoDB" id="2384193at2759"/>
<feature type="compositionally biased region" description="Polar residues" evidence="1">
    <location>
        <begin position="526"/>
        <end position="547"/>
    </location>
</feature>
<feature type="transmembrane region" description="Helical" evidence="2">
    <location>
        <begin position="228"/>
        <end position="249"/>
    </location>
</feature>
<feature type="transmembrane region" description="Helical" evidence="2">
    <location>
        <begin position="147"/>
        <end position="166"/>
    </location>
</feature>
<feature type="compositionally biased region" description="Basic and acidic residues" evidence="1">
    <location>
        <begin position="400"/>
        <end position="410"/>
    </location>
</feature>
<feature type="compositionally biased region" description="Low complexity" evidence="1">
    <location>
        <begin position="643"/>
        <end position="668"/>
    </location>
</feature>
<feature type="transmembrane region" description="Helical" evidence="2">
    <location>
        <begin position="270"/>
        <end position="288"/>
    </location>
</feature>
<organism evidence="3 4">
    <name type="scientific">Acaulospora morrowiae</name>
    <dbReference type="NCBI Taxonomy" id="94023"/>
    <lineage>
        <taxon>Eukaryota</taxon>
        <taxon>Fungi</taxon>
        <taxon>Fungi incertae sedis</taxon>
        <taxon>Mucoromycota</taxon>
        <taxon>Glomeromycotina</taxon>
        <taxon>Glomeromycetes</taxon>
        <taxon>Diversisporales</taxon>
        <taxon>Acaulosporaceae</taxon>
        <taxon>Acaulospora</taxon>
    </lineage>
</organism>
<reference evidence="3" key="1">
    <citation type="submission" date="2021-06" db="EMBL/GenBank/DDBJ databases">
        <authorList>
            <person name="Kallberg Y."/>
            <person name="Tangrot J."/>
            <person name="Rosling A."/>
        </authorList>
    </citation>
    <scope>NUCLEOTIDE SEQUENCE</scope>
    <source>
        <strain evidence="3">CL551</strain>
    </source>
</reference>
<feature type="compositionally biased region" description="Low complexity" evidence="1">
    <location>
        <begin position="788"/>
        <end position="808"/>
    </location>
</feature>
<evidence type="ECO:0000313" key="4">
    <source>
        <dbReference type="Proteomes" id="UP000789342"/>
    </source>
</evidence>
<feature type="compositionally biased region" description="Basic residues" evidence="1">
    <location>
        <begin position="379"/>
        <end position="397"/>
    </location>
</feature>
<feature type="compositionally biased region" description="Basic and acidic residues" evidence="1">
    <location>
        <begin position="739"/>
        <end position="754"/>
    </location>
</feature>
<feature type="compositionally biased region" description="Polar residues" evidence="1">
    <location>
        <begin position="611"/>
        <end position="642"/>
    </location>
</feature>
<evidence type="ECO:0000256" key="2">
    <source>
        <dbReference type="SAM" id="Phobius"/>
    </source>
</evidence>
<feature type="transmembrane region" description="Helical" evidence="2">
    <location>
        <begin position="12"/>
        <end position="30"/>
    </location>
</feature>
<feature type="compositionally biased region" description="Basic and acidic residues" evidence="1">
    <location>
        <begin position="676"/>
        <end position="685"/>
    </location>
</feature>
<dbReference type="Proteomes" id="UP000789342">
    <property type="component" value="Unassembled WGS sequence"/>
</dbReference>
<keyword evidence="2" id="KW-0472">Membrane</keyword>
<keyword evidence="2" id="KW-1133">Transmembrane helix</keyword>
<evidence type="ECO:0000313" key="3">
    <source>
        <dbReference type="EMBL" id="CAG8510742.1"/>
    </source>
</evidence>
<feature type="compositionally biased region" description="Basic and acidic residues" evidence="1">
    <location>
        <begin position="698"/>
        <end position="711"/>
    </location>
</feature>
<feature type="transmembrane region" description="Helical" evidence="2">
    <location>
        <begin position="104"/>
        <end position="127"/>
    </location>
</feature>